<dbReference type="AlphaFoldDB" id="A0A2I1M820"/>
<comment type="caution">
    <text evidence="3">The sequence shown here is derived from an EMBL/GenBank/DDBJ whole genome shotgun (WGS) entry which is preliminary data.</text>
</comment>
<dbReference type="EMBL" id="PKGU01000001">
    <property type="protein sequence ID" value="PKZ16270.1"/>
    <property type="molecule type" value="Genomic_DNA"/>
</dbReference>
<dbReference type="Gene3D" id="3.40.50.2300">
    <property type="match status" value="1"/>
</dbReference>
<dbReference type="InterPro" id="IPR023485">
    <property type="entry name" value="Ptyr_pPase"/>
</dbReference>
<name>A0A2I1M820_9BIFI</name>
<dbReference type="GO" id="GO:0046685">
    <property type="term" value="P:response to arsenic-containing substance"/>
    <property type="evidence" value="ECO:0007669"/>
    <property type="project" value="UniProtKB-KW"/>
</dbReference>
<sequence>MDAELTILFACRQNAGRSQLAAAFAQQIADERGLSTIRVLSAGSEPASKVHPQVVHVLAELGLQPDSEPKLLLPENVQTSDWVITMGCGESCPYFPGVHFEDWDIPDPHNKSNEDVRFIAQLIRNKVDDLFNRILS</sequence>
<organism evidence="3 4">
    <name type="scientific">Alloscardovia omnicolens</name>
    <dbReference type="NCBI Taxonomy" id="419015"/>
    <lineage>
        <taxon>Bacteria</taxon>
        <taxon>Bacillati</taxon>
        <taxon>Actinomycetota</taxon>
        <taxon>Actinomycetes</taxon>
        <taxon>Bifidobacteriales</taxon>
        <taxon>Bifidobacteriaceae</taxon>
        <taxon>Alloscardovia</taxon>
    </lineage>
</organism>
<evidence type="ECO:0000256" key="1">
    <source>
        <dbReference type="ARBA" id="ARBA00022849"/>
    </source>
</evidence>
<protein>
    <submittedName>
        <fullName evidence="3">Low molecular weight phosphatase family protein</fullName>
    </submittedName>
</protein>
<dbReference type="SMART" id="SM00226">
    <property type="entry name" value="LMWPc"/>
    <property type="match status" value="1"/>
</dbReference>
<evidence type="ECO:0000313" key="3">
    <source>
        <dbReference type="EMBL" id="PKZ16270.1"/>
    </source>
</evidence>
<dbReference type="PANTHER" id="PTHR43428:SF1">
    <property type="entry name" value="ARSENATE REDUCTASE"/>
    <property type="match status" value="1"/>
</dbReference>
<keyword evidence="1" id="KW-0059">Arsenical resistance</keyword>
<dbReference type="SUPFAM" id="SSF52788">
    <property type="entry name" value="Phosphotyrosine protein phosphatases I"/>
    <property type="match status" value="1"/>
</dbReference>
<gene>
    <name evidence="3" type="ORF">CYJ32_02270</name>
</gene>
<reference evidence="3 4" key="1">
    <citation type="submission" date="2017-12" db="EMBL/GenBank/DDBJ databases">
        <title>Phylogenetic diversity of female urinary microbiome.</title>
        <authorList>
            <person name="Thomas-White K."/>
            <person name="Wolfe A.J."/>
        </authorList>
    </citation>
    <scope>NUCLEOTIDE SEQUENCE [LARGE SCALE GENOMIC DNA]</scope>
    <source>
        <strain evidence="3 4">UMB0064</strain>
    </source>
</reference>
<dbReference type="InterPro" id="IPR036196">
    <property type="entry name" value="Ptyr_pPase_sf"/>
</dbReference>
<dbReference type="Pfam" id="PF01451">
    <property type="entry name" value="LMWPc"/>
    <property type="match status" value="1"/>
</dbReference>
<dbReference type="Proteomes" id="UP000242263">
    <property type="component" value="Unassembled WGS sequence"/>
</dbReference>
<evidence type="ECO:0000313" key="4">
    <source>
        <dbReference type="Proteomes" id="UP000242263"/>
    </source>
</evidence>
<dbReference type="PANTHER" id="PTHR43428">
    <property type="entry name" value="ARSENATE REDUCTASE"/>
    <property type="match status" value="1"/>
</dbReference>
<evidence type="ECO:0000259" key="2">
    <source>
        <dbReference type="SMART" id="SM00226"/>
    </source>
</evidence>
<dbReference type="RefSeq" id="WP_021618733.1">
    <property type="nucleotide sequence ID" value="NZ_CAMYCS010000002.1"/>
</dbReference>
<feature type="domain" description="Phosphotyrosine protein phosphatase I" evidence="2">
    <location>
        <begin position="5"/>
        <end position="133"/>
    </location>
</feature>
<proteinExistence type="predicted"/>
<accession>A0A2I1M820</accession>